<keyword evidence="3" id="KW-1185">Reference proteome</keyword>
<reference evidence="2 3" key="2">
    <citation type="submission" date="2020-03" db="EMBL/GenBank/DDBJ databases">
        <title>Devosia chinhatensis sp. nov., isolated from a hexachlorocyclohexane (HCH) dump site in India.</title>
        <authorList>
            <person name="Kumar M."/>
            <person name="Lal R."/>
        </authorList>
    </citation>
    <scope>NUCLEOTIDE SEQUENCE [LARGE SCALE GENOMIC DNA]</scope>
    <source>
        <strain evidence="2 3">H239</strain>
    </source>
</reference>
<proteinExistence type="predicted"/>
<keyword evidence="1" id="KW-1133">Transmembrane helix</keyword>
<comment type="caution">
    <text evidence="2">The sequence shown here is derived from an EMBL/GenBank/DDBJ whole genome shotgun (WGS) entry which is preliminary data.</text>
</comment>
<evidence type="ECO:0000313" key="3">
    <source>
        <dbReference type="Proteomes" id="UP000474802"/>
    </source>
</evidence>
<dbReference type="AlphaFoldDB" id="A0A6M1SZW1"/>
<name>A0A6M1SZW1_9HYPH</name>
<dbReference type="RefSeq" id="WP_164534419.1">
    <property type="nucleotide sequence ID" value="NZ_JAALFG010000002.1"/>
</dbReference>
<feature type="transmembrane region" description="Helical" evidence="1">
    <location>
        <begin position="43"/>
        <end position="76"/>
    </location>
</feature>
<reference evidence="2 3" key="1">
    <citation type="submission" date="2020-02" db="EMBL/GenBank/DDBJ databases">
        <authorList>
            <person name="Khan S.A."/>
            <person name="Jeon C.O."/>
            <person name="Chun B.H."/>
        </authorList>
    </citation>
    <scope>NUCLEOTIDE SEQUENCE [LARGE SCALE GENOMIC DNA]</scope>
    <source>
        <strain evidence="2 3">H239</strain>
    </source>
</reference>
<sequence length="138" mass="14246">MSQVNEGRPLAELLGGLVSDISGLFRKEIQLAKAETSEKVGEILGGVISIAIGGVLALGALGVLLSGLVTLIASFFVNQGLDPTLSNAIGAAIVTIVVGIIAYVFINRGIATFKASNLNLKRTTASLGRDADIVKERL</sequence>
<evidence type="ECO:0000256" key="1">
    <source>
        <dbReference type="SAM" id="Phobius"/>
    </source>
</evidence>
<organism evidence="2 3">
    <name type="scientific">Devosia aurantiaca</name>
    <dbReference type="NCBI Taxonomy" id="2714858"/>
    <lineage>
        <taxon>Bacteria</taxon>
        <taxon>Pseudomonadati</taxon>
        <taxon>Pseudomonadota</taxon>
        <taxon>Alphaproteobacteria</taxon>
        <taxon>Hyphomicrobiales</taxon>
        <taxon>Devosiaceae</taxon>
        <taxon>Devosia</taxon>
    </lineage>
</organism>
<dbReference type="Pfam" id="PF07332">
    <property type="entry name" value="Phage_holin_3_6"/>
    <property type="match status" value="1"/>
</dbReference>
<dbReference type="EMBL" id="JAALFG010000002">
    <property type="protein sequence ID" value="NGP18191.1"/>
    <property type="molecule type" value="Genomic_DNA"/>
</dbReference>
<gene>
    <name evidence="2" type="ORF">G5575_11430</name>
</gene>
<accession>A0A6M1SZW1</accession>
<keyword evidence="1" id="KW-0812">Transmembrane</keyword>
<keyword evidence="1" id="KW-0472">Membrane</keyword>
<dbReference type="InterPro" id="IPR009937">
    <property type="entry name" value="Phage_holin_3_6"/>
</dbReference>
<evidence type="ECO:0000313" key="2">
    <source>
        <dbReference type="EMBL" id="NGP18191.1"/>
    </source>
</evidence>
<dbReference type="Proteomes" id="UP000474802">
    <property type="component" value="Unassembled WGS sequence"/>
</dbReference>
<protein>
    <submittedName>
        <fullName evidence="2">Phage holin family protein</fullName>
    </submittedName>
</protein>
<feature type="transmembrane region" description="Helical" evidence="1">
    <location>
        <begin position="88"/>
        <end position="106"/>
    </location>
</feature>